<gene>
    <name evidence="2" type="ORF">STSP2_01591</name>
</gene>
<sequence length="302" mass="33722">MIDNAFKLDVAKLMVAAAWADGQLQNSEINVLKSLMWELGELNAEDWAEIEIYMDSPVSDEERQALENRVYNKISSSEEKEFVEYMLSKLLTSDGIVGTEEKAFLQDTKALIDGASTGLTGKLSKLMRSVIGNNKNTTPDTARETDIEDFLRNKIFYSLKQNGIDTNLSEDQARKLSFAAGLLGLVANVDKDICTNERKAAVHILQNNWDLDPQTAQAIVDVASDETTQGLDKYRLTDGFYQNTTREQRQRFMVCLFKIAAASGQASHEEIEEIRDIAVGLKLSHQDFIAAKVTLTDKQLGL</sequence>
<dbReference type="RefSeq" id="WP_146661429.1">
    <property type="nucleotide sequence ID" value="NZ_CP019791.1"/>
</dbReference>
<reference evidence="3" key="1">
    <citation type="submission" date="2017-02" db="EMBL/GenBank/DDBJ databases">
        <title>Comparative genomics and description of representatives of a novel lineage of planctomycetes thriving in anoxic sediments.</title>
        <authorList>
            <person name="Spring S."/>
            <person name="Bunk B."/>
            <person name="Sproer C."/>
        </authorList>
    </citation>
    <scope>NUCLEOTIDE SEQUENCE [LARGE SCALE GENOMIC DNA]</scope>
    <source>
        <strain evidence="3">ST-NAGAB-D1</strain>
    </source>
</reference>
<dbReference type="KEGG" id="alus:STSP2_01591"/>
<dbReference type="AlphaFoldDB" id="A0A1U9NKH9"/>
<dbReference type="Proteomes" id="UP000189674">
    <property type="component" value="Chromosome"/>
</dbReference>
<accession>A0A1U9NKH9</accession>
<dbReference type="OrthoDB" id="149095at2"/>
<protein>
    <submittedName>
        <fullName evidence="2">Tellurite resistance protein</fullName>
    </submittedName>
</protein>
<evidence type="ECO:0000259" key="1">
    <source>
        <dbReference type="Pfam" id="PF05099"/>
    </source>
</evidence>
<dbReference type="Pfam" id="PF05099">
    <property type="entry name" value="TerB"/>
    <property type="match status" value="1"/>
</dbReference>
<organism evidence="2 3">
    <name type="scientific">Anaerohalosphaera lusitana</name>
    <dbReference type="NCBI Taxonomy" id="1936003"/>
    <lineage>
        <taxon>Bacteria</taxon>
        <taxon>Pseudomonadati</taxon>
        <taxon>Planctomycetota</taxon>
        <taxon>Phycisphaerae</taxon>
        <taxon>Sedimentisphaerales</taxon>
        <taxon>Anaerohalosphaeraceae</taxon>
        <taxon>Anaerohalosphaera</taxon>
    </lineage>
</organism>
<dbReference type="EMBL" id="CP019791">
    <property type="protein sequence ID" value="AQT68431.1"/>
    <property type="molecule type" value="Genomic_DNA"/>
</dbReference>
<dbReference type="InterPro" id="IPR029024">
    <property type="entry name" value="TerB-like"/>
</dbReference>
<dbReference type="InterPro" id="IPR007791">
    <property type="entry name" value="DjlA_N"/>
</dbReference>
<dbReference type="Gene3D" id="1.10.3680.10">
    <property type="entry name" value="TerB-like"/>
    <property type="match status" value="2"/>
</dbReference>
<keyword evidence="3" id="KW-1185">Reference proteome</keyword>
<proteinExistence type="predicted"/>
<dbReference type="SUPFAM" id="SSF158682">
    <property type="entry name" value="TerB-like"/>
    <property type="match status" value="2"/>
</dbReference>
<feature type="domain" description="Co-chaperone DjlA N-terminal" evidence="1">
    <location>
        <begin position="179"/>
        <end position="292"/>
    </location>
</feature>
<dbReference type="CDD" id="cd07177">
    <property type="entry name" value="terB_like"/>
    <property type="match status" value="2"/>
</dbReference>
<evidence type="ECO:0000313" key="3">
    <source>
        <dbReference type="Proteomes" id="UP000189674"/>
    </source>
</evidence>
<name>A0A1U9NKH9_9BACT</name>
<evidence type="ECO:0000313" key="2">
    <source>
        <dbReference type="EMBL" id="AQT68431.1"/>
    </source>
</evidence>